<dbReference type="GO" id="GO:0000049">
    <property type="term" value="F:tRNA binding"/>
    <property type="evidence" value="ECO:0007669"/>
    <property type="project" value="TreeGrafter"/>
</dbReference>
<organism evidence="10 11">
    <name type="scientific">Theileria equi strain WA</name>
    <dbReference type="NCBI Taxonomy" id="1537102"/>
    <lineage>
        <taxon>Eukaryota</taxon>
        <taxon>Sar</taxon>
        <taxon>Alveolata</taxon>
        <taxon>Apicomplexa</taxon>
        <taxon>Aconoidasida</taxon>
        <taxon>Piroplasmida</taxon>
        <taxon>Theileriidae</taxon>
        <taxon>Theileria</taxon>
    </lineage>
</organism>
<dbReference type="InterPro" id="IPR015943">
    <property type="entry name" value="WD40/YVTN_repeat-like_dom_sf"/>
</dbReference>
<dbReference type="Proteomes" id="UP000031512">
    <property type="component" value="Unassembled WGS sequence"/>
</dbReference>
<dbReference type="InterPro" id="IPR013979">
    <property type="entry name" value="TIF_beta_prop-like"/>
</dbReference>
<reference evidence="10 11" key="1">
    <citation type="journal article" date="2012" name="BMC Genomics">
        <title>Comparative genomic analysis and phylogenetic position of Theileria equi.</title>
        <authorList>
            <person name="Kappmeyer L.S."/>
            <person name="Thiagarajan M."/>
            <person name="Herndon D.R."/>
            <person name="Ramsay J.D."/>
            <person name="Caler E."/>
            <person name="Djikeng A."/>
            <person name="Gillespie J.J."/>
            <person name="Lau A.O."/>
            <person name="Roalson E.H."/>
            <person name="Silva J.C."/>
            <person name="Silva M.G."/>
            <person name="Suarez C.E."/>
            <person name="Ueti M.W."/>
            <person name="Nene V.M."/>
            <person name="Mealey R.H."/>
            <person name="Knowles D.P."/>
            <person name="Brayton K.A."/>
        </authorList>
    </citation>
    <scope>NUCLEOTIDE SEQUENCE [LARGE SCALE GENOMIC DNA]</scope>
    <source>
        <strain evidence="10 11">WA</strain>
    </source>
</reference>
<dbReference type="STRING" id="1537102.L1LEF0"/>
<evidence type="ECO:0000256" key="6">
    <source>
        <dbReference type="ARBA" id="ARBA00022845"/>
    </source>
</evidence>
<dbReference type="GO" id="GO:0003729">
    <property type="term" value="F:mRNA binding"/>
    <property type="evidence" value="ECO:0007669"/>
    <property type="project" value="TreeGrafter"/>
</dbReference>
<evidence type="ECO:0000256" key="8">
    <source>
        <dbReference type="SAM" id="MobiDB-lite"/>
    </source>
</evidence>
<sequence length="540" mass="60138">MDEVSDKLDGITIRDASSQNRYWFIVAISKKKLHIYKFYPKHLSNSDDKLELFWEKGSISKCFVSNKGHQVCILKEGSDLLEITDIESGRVSRTIAVPAESPLKEVVFSPLDTHLMVLTTWTETYPNNLNVYNLLDDKIPPVISLPYQKTYTITRFPMWTPDEKYCVLRVHSDIKVWKNNEFNDSGFLGALNIQLGAGEAPTVLPTNVVLSISPVYKKGNCFIGIFVSNQGKFDQGVLKIYSSDDLQKPIFDRQFGQAEEGDLFWNKTGSAVIFRTFTNNVKGLSSYYGGNALFLIHTSNGHLKTISTPTEGLVHDISWSKKSNEFLIAKGPMPAELDSYDGNNGSKILSFGKCSRNTIKRDPFDRLALMGGFGNLRGDIDIWDLKTKKIIAQSKSDCSVTCEFSPDGRYFVTATTVPRMRVDCCFKIFSYSGRSVTRVDFEELHNVYVKSPNFVFAERDPSPHVRITESTSTSSAPLYRPPGALGANFRTLIKPTTPNLIAIPVSQLKKSKPAGPPGADAALLSAASKIGKKKKSKSKN</sequence>
<feature type="region of interest" description="Disordered" evidence="8">
    <location>
        <begin position="509"/>
        <end position="540"/>
    </location>
</feature>
<dbReference type="VEuPathDB" id="PiroplasmaDB:BEWA_037570"/>
<keyword evidence="7" id="KW-0648">Protein biosynthesis</keyword>
<keyword evidence="6" id="KW-0810">Translation regulation</keyword>
<evidence type="ECO:0000256" key="1">
    <source>
        <dbReference type="ARBA" id="ARBA00009573"/>
    </source>
</evidence>
<dbReference type="KEGG" id="beq:BEWA_037570"/>
<gene>
    <name evidence="10" type="ORF">BEWA_037570</name>
</gene>
<dbReference type="GeneID" id="15806644"/>
<comment type="caution">
    <text evidence="10">The sequence shown here is derived from an EMBL/GenBank/DDBJ whole genome shotgun (WGS) entry which is preliminary data.</text>
</comment>
<dbReference type="Pfam" id="PF08662">
    <property type="entry name" value="eIF2A"/>
    <property type="match status" value="1"/>
</dbReference>
<dbReference type="RefSeq" id="XP_004833173.1">
    <property type="nucleotide sequence ID" value="XM_004833116.1"/>
</dbReference>
<feature type="compositionally biased region" description="Basic residues" evidence="8">
    <location>
        <begin position="530"/>
        <end position="540"/>
    </location>
</feature>
<dbReference type="SUPFAM" id="SSF82171">
    <property type="entry name" value="DPP6 N-terminal domain-like"/>
    <property type="match status" value="1"/>
</dbReference>
<protein>
    <recommendedName>
        <fullName evidence="2">Eukaryotic translation initiation factor 2A</fullName>
    </recommendedName>
</protein>
<proteinExistence type="inferred from homology"/>
<evidence type="ECO:0000256" key="5">
    <source>
        <dbReference type="ARBA" id="ARBA00022737"/>
    </source>
</evidence>
<dbReference type="PANTHER" id="PTHR13227">
    <property type="entry name" value="EUKARYOTIC TRANSLATION INITIATION FACTOR 2A"/>
    <property type="match status" value="1"/>
</dbReference>
<dbReference type="EMBL" id="ACOU01000002">
    <property type="protein sequence ID" value="EKX73721.1"/>
    <property type="molecule type" value="Genomic_DNA"/>
</dbReference>
<evidence type="ECO:0000256" key="7">
    <source>
        <dbReference type="ARBA" id="ARBA00022917"/>
    </source>
</evidence>
<dbReference type="PANTHER" id="PTHR13227:SF0">
    <property type="entry name" value="EUKARYOTIC TRANSLATION INITIATION FACTOR 2A"/>
    <property type="match status" value="1"/>
</dbReference>
<evidence type="ECO:0000313" key="11">
    <source>
        <dbReference type="Proteomes" id="UP000031512"/>
    </source>
</evidence>
<feature type="domain" description="Translation initiation factor beta propellor-like" evidence="9">
    <location>
        <begin position="253"/>
        <end position="447"/>
    </location>
</feature>
<dbReference type="OrthoDB" id="2194683at2759"/>
<dbReference type="eggNOG" id="KOG2315">
    <property type="taxonomic scope" value="Eukaryota"/>
</dbReference>
<dbReference type="GO" id="GO:0006417">
    <property type="term" value="P:regulation of translation"/>
    <property type="evidence" value="ECO:0007669"/>
    <property type="project" value="UniProtKB-KW"/>
</dbReference>
<evidence type="ECO:0000256" key="3">
    <source>
        <dbReference type="ARBA" id="ARBA00022540"/>
    </source>
</evidence>
<keyword evidence="11" id="KW-1185">Reference proteome</keyword>
<evidence type="ECO:0000256" key="2">
    <source>
        <dbReference type="ARBA" id="ARBA00013819"/>
    </source>
</evidence>
<dbReference type="GO" id="GO:0043022">
    <property type="term" value="F:ribosome binding"/>
    <property type="evidence" value="ECO:0007669"/>
    <property type="project" value="TreeGrafter"/>
</dbReference>
<evidence type="ECO:0000313" key="10">
    <source>
        <dbReference type="EMBL" id="EKX73721.1"/>
    </source>
</evidence>
<evidence type="ECO:0000259" key="9">
    <source>
        <dbReference type="Pfam" id="PF08662"/>
    </source>
</evidence>
<keyword evidence="4" id="KW-0853">WD repeat</keyword>
<dbReference type="GO" id="GO:0003743">
    <property type="term" value="F:translation initiation factor activity"/>
    <property type="evidence" value="ECO:0007669"/>
    <property type="project" value="UniProtKB-KW"/>
</dbReference>
<dbReference type="GO" id="GO:0022627">
    <property type="term" value="C:cytosolic small ribosomal subunit"/>
    <property type="evidence" value="ECO:0007669"/>
    <property type="project" value="TreeGrafter"/>
</dbReference>
<comment type="similarity">
    <text evidence="1">Belongs to the WD repeat EIF2A family.</text>
</comment>
<keyword evidence="3 10" id="KW-0396">Initiation factor</keyword>
<keyword evidence="5" id="KW-0677">Repeat</keyword>
<evidence type="ECO:0000256" key="4">
    <source>
        <dbReference type="ARBA" id="ARBA00022574"/>
    </source>
</evidence>
<dbReference type="AlphaFoldDB" id="L1LEF0"/>
<accession>L1LEF0</accession>
<dbReference type="InterPro" id="IPR011387">
    <property type="entry name" value="TIF2A"/>
</dbReference>
<feature type="compositionally biased region" description="Low complexity" evidence="8">
    <location>
        <begin position="517"/>
        <end position="529"/>
    </location>
</feature>
<dbReference type="Gene3D" id="2.130.10.10">
    <property type="entry name" value="YVTN repeat-like/Quinoprotein amine dehydrogenase"/>
    <property type="match status" value="1"/>
</dbReference>
<name>L1LEF0_THEEQ</name>